<organism evidence="2 3">
    <name type="scientific">Spirosoma telluris</name>
    <dbReference type="NCBI Taxonomy" id="2183553"/>
    <lineage>
        <taxon>Bacteria</taxon>
        <taxon>Pseudomonadati</taxon>
        <taxon>Bacteroidota</taxon>
        <taxon>Cytophagia</taxon>
        <taxon>Cytophagales</taxon>
        <taxon>Cytophagaceae</taxon>
        <taxon>Spirosoma</taxon>
    </lineage>
</organism>
<dbReference type="Proteomes" id="UP000249016">
    <property type="component" value="Unassembled WGS sequence"/>
</dbReference>
<dbReference type="InterPro" id="IPR041602">
    <property type="entry name" value="Quercetinase_C"/>
</dbReference>
<keyword evidence="3" id="KW-1185">Reference proteome</keyword>
<sequence length="241" mass="26996">MDNQTQVQLYLSDMRGCSQLDHFRSFHGFNFGHYVGEHREPFGPLKLLNDTTLKAGHRITMKVEENTTVILLPIVGGLAYQSSIEAGFLEAGQAQILTLSTGMDYEVSNPYETELINFIEIWLIDRSSGFIPDSQKTSFDLTDKNKLLSLFPSTVTQANSPHQCSAYIGQYAGRAEGIYRLKRAEHGVFVFVLSGAFEVQNRLLHERDGLSLRTIQHGEIDFEALSNNAVLLLLEIPITAK</sequence>
<evidence type="ECO:0000313" key="2">
    <source>
        <dbReference type="EMBL" id="RAI73908.1"/>
    </source>
</evidence>
<dbReference type="OrthoDB" id="321327at2"/>
<dbReference type="InterPro" id="IPR012093">
    <property type="entry name" value="Pirin"/>
</dbReference>
<gene>
    <name evidence="2" type="ORF">HMF3257_05110</name>
</gene>
<dbReference type="EMBL" id="QLII01000001">
    <property type="protein sequence ID" value="RAI73908.1"/>
    <property type="molecule type" value="Genomic_DNA"/>
</dbReference>
<name>A0A327NMS4_9BACT</name>
<dbReference type="PANTHER" id="PTHR43212">
    <property type="entry name" value="QUERCETIN 2,3-DIOXYGENASE"/>
    <property type="match status" value="1"/>
</dbReference>
<evidence type="ECO:0000259" key="1">
    <source>
        <dbReference type="Pfam" id="PF17954"/>
    </source>
</evidence>
<reference evidence="2 3" key="1">
    <citation type="submission" date="2018-06" db="EMBL/GenBank/DDBJ databases">
        <title>Spirosoma sp. HMF3257 Genome sequencing and assembly.</title>
        <authorList>
            <person name="Kang H."/>
            <person name="Cha I."/>
            <person name="Kim H."/>
            <person name="Kang J."/>
            <person name="Joh K."/>
        </authorList>
    </citation>
    <scope>NUCLEOTIDE SEQUENCE [LARGE SCALE GENOMIC DNA]</scope>
    <source>
        <strain evidence="2 3">HMF3257</strain>
    </source>
</reference>
<evidence type="ECO:0000313" key="3">
    <source>
        <dbReference type="Proteomes" id="UP000249016"/>
    </source>
</evidence>
<dbReference type="RefSeq" id="WP_111340780.1">
    <property type="nucleotide sequence ID" value="NZ_QLII01000001.1"/>
</dbReference>
<dbReference type="Gene3D" id="2.60.120.10">
    <property type="entry name" value="Jelly Rolls"/>
    <property type="match status" value="2"/>
</dbReference>
<accession>A0A327NMS4</accession>
<dbReference type="InterPro" id="IPR014710">
    <property type="entry name" value="RmlC-like_jellyroll"/>
</dbReference>
<proteinExistence type="predicted"/>
<protein>
    <submittedName>
        <fullName evidence="2">Pirin</fullName>
    </submittedName>
</protein>
<comment type="caution">
    <text evidence="2">The sequence shown here is derived from an EMBL/GenBank/DDBJ whole genome shotgun (WGS) entry which is preliminary data.</text>
</comment>
<dbReference type="AlphaFoldDB" id="A0A327NMS4"/>
<feature type="domain" description="Quercetin 2,3-dioxygenase C-terminal cupin" evidence="1">
    <location>
        <begin position="175"/>
        <end position="232"/>
    </location>
</feature>
<dbReference type="SUPFAM" id="SSF51182">
    <property type="entry name" value="RmlC-like cupins"/>
    <property type="match status" value="1"/>
</dbReference>
<dbReference type="Pfam" id="PF17954">
    <property type="entry name" value="Pirin_C_2"/>
    <property type="match status" value="1"/>
</dbReference>
<dbReference type="PANTHER" id="PTHR43212:SF3">
    <property type="entry name" value="QUERCETIN 2,3-DIOXYGENASE"/>
    <property type="match status" value="1"/>
</dbReference>
<dbReference type="InterPro" id="IPR011051">
    <property type="entry name" value="RmlC_Cupin_sf"/>
</dbReference>